<comment type="caution">
    <text evidence="2">The sequence shown here is derived from an EMBL/GenBank/DDBJ whole genome shotgun (WGS) entry which is preliminary data.</text>
</comment>
<evidence type="ECO:0000256" key="1">
    <source>
        <dbReference type="SAM" id="MobiDB-lite"/>
    </source>
</evidence>
<feature type="compositionally biased region" description="Basic and acidic residues" evidence="1">
    <location>
        <begin position="143"/>
        <end position="164"/>
    </location>
</feature>
<sequence>MCLTITYIYQCTHTETHHAEFCKEAQKTNKYCSPSSPGYNALPPFDVDKDCSACIARLRELMARMDRGGPVGGAKVEEGKGLDAEDQGMAVGGETGQMAGPQAADGTGLGRGRAMSGRLDRGSEMMGRGTGGDEQGLKKRKRVETVGRSEPIDVPAKKEDKDDGGGMGEDVSFDSDW</sequence>
<dbReference type="AlphaFoldDB" id="A0A4U7B0U5"/>
<dbReference type="EMBL" id="PTQR01000067">
    <property type="protein sequence ID" value="TKX22326.1"/>
    <property type="molecule type" value="Genomic_DNA"/>
</dbReference>
<evidence type="ECO:0000313" key="3">
    <source>
        <dbReference type="Proteomes" id="UP000308133"/>
    </source>
</evidence>
<proteinExistence type="predicted"/>
<protein>
    <submittedName>
        <fullName evidence="2">Uncharacterized protein</fullName>
    </submittedName>
</protein>
<accession>A0A4U7B0U5</accession>
<gene>
    <name evidence="2" type="ORF">C1H76_5434</name>
</gene>
<feature type="region of interest" description="Disordered" evidence="1">
    <location>
        <begin position="70"/>
        <end position="177"/>
    </location>
</feature>
<evidence type="ECO:0000313" key="2">
    <source>
        <dbReference type="EMBL" id="TKX22326.1"/>
    </source>
</evidence>
<reference evidence="2 3" key="1">
    <citation type="submission" date="2018-02" db="EMBL/GenBank/DDBJ databases">
        <title>Draft genome sequences of Elsinoe sp., causing black scab on jojoba.</title>
        <authorList>
            <person name="Stodart B."/>
            <person name="Jeffress S."/>
            <person name="Ash G."/>
            <person name="Arun Chinnappa K."/>
        </authorList>
    </citation>
    <scope>NUCLEOTIDE SEQUENCE [LARGE SCALE GENOMIC DNA]</scope>
    <source>
        <strain evidence="2 3">Hillstone_2</strain>
    </source>
</reference>
<dbReference type="Proteomes" id="UP000308133">
    <property type="component" value="Unassembled WGS sequence"/>
</dbReference>
<organism evidence="2 3">
    <name type="scientific">Elsinoe australis</name>
    <dbReference type="NCBI Taxonomy" id="40998"/>
    <lineage>
        <taxon>Eukaryota</taxon>
        <taxon>Fungi</taxon>
        <taxon>Dikarya</taxon>
        <taxon>Ascomycota</taxon>
        <taxon>Pezizomycotina</taxon>
        <taxon>Dothideomycetes</taxon>
        <taxon>Dothideomycetidae</taxon>
        <taxon>Myriangiales</taxon>
        <taxon>Elsinoaceae</taxon>
        <taxon>Elsinoe</taxon>
    </lineage>
</organism>
<name>A0A4U7B0U5_9PEZI</name>